<accession>A0A8S9ZE76</accession>
<evidence type="ECO:0000256" key="1">
    <source>
        <dbReference type="SAM" id="Phobius"/>
    </source>
</evidence>
<reference evidence="2" key="1">
    <citation type="journal article" date="2020" name="Ecol. Evol.">
        <title>Genome structure and content of the rice root-knot nematode (Meloidogyne graminicola).</title>
        <authorList>
            <person name="Phan N.T."/>
            <person name="Danchin E.G.J."/>
            <person name="Klopp C."/>
            <person name="Perfus-Barbeoch L."/>
            <person name="Kozlowski D.K."/>
            <person name="Koutsovoulos G.D."/>
            <person name="Lopez-Roques C."/>
            <person name="Bouchez O."/>
            <person name="Zahm M."/>
            <person name="Besnard G."/>
            <person name="Bellafiore S."/>
        </authorList>
    </citation>
    <scope>NUCLEOTIDE SEQUENCE</scope>
    <source>
        <strain evidence="2">VN-18</strain>
    </source>
</reference>
<keyword evidence="1" id="KW-0812">Transmembrane</keyword>
<dbReference type="OrthoDB" id="10606059at2759"/>
<sequence>MLILNNNYLINKNKLNMFNFIIIILLFFIFNYINGNPLLLLNKEEEQLKEQQPIMMILKNKNNNINKFFINENNIPITKRRSAEFINGLLTLERLNDMGKRSINGRRDILFNF</sequence>
<protein>
    <submittedName>
        <fullName evidence="2">Uncharacterized protein</fullName>
    </submittedName>
</protein>
<evidence type="ECO:0000313" key="2">
    <source>
        <dbReference type="EMBL" id="KAF7630018.1"/>
    </source>
</evidence>
<name>A0A8S9ZE76_9BILA</name>
<keyword evidence="1" id="KW-1133">Transmembrane helix</keyword>
<organism evidence="2 3">
    <name type="scientific">Meloidogyne graminicola</name>
    <dbReference type="NCBI Taxonomy" id="189291"/>
    <lineage>
        <taxon>Eukaryota</taxon>
        <taxon>Metazoa</taxon>
        <taxon>Ecdysozoa</taxon>
        <taxon>Nematoda</taxon>
        <taxon>Chromadorea</taxon>
        <taxon>Rhabditida</taxon>
        <taxon>Tylenchina</taxon>
        <taxon>Tylenchomorpha</taxon>
        <taxon>Tylenchoidea</taxon>
        <taxon>Meloidogynidae</taxon>
        <taxon>Meloidogyninae</taxon>
        <taxon>Meloidogyne</taxon>
    </lineage>
</organism>
<gene>
    <name evidence="2" type="ORF">Mgra_00009001</name>
</gene>
<dbReference type="AlphaFoldDB" id="A0A8S9ZE76"/>
<dbReference type="Proteomes" id="UP000605970">
    <property type="component" value="Unassembled WGS sequence"/>
</dbReference>
<keyword evidence="1" id="KW-0472">Membrane</keyword>
<comment type="caution">
    <text evidence="2">The sequence shown here is derived from an EMBL/GenBank/DDBJ whole genome shotgun (WGS) entry which is preliminary data.</text>
</comment>
<proteinExistence type="predicted"/>
<evidence type="ECO:0000313" key="3">
    <source>
        <dbReference type="Proteomes" id="UP000605970"/>
    </source>
</evidence>
<feature type="transmembrane region" description="Helical" evidence="1">
    <location>
        <begin position="15"/>
        <end position="33"/>
    </location>
</feature>
<keyword evidence="3" id="KW-1185">Reference proteome</keyword>
<dbReference type="EMBL" id="JABEBT010000132">
    <property type="protein sequence ID" value="KAF7630018.1"/>
    <property type="molecule type" value="Genomic_DNA"/>
</dbReference>